<feature type="region of interest" description="Disordered" evidence="8">
    <location>
        <begin position="188"/>
        <end position="464"/>
    </location>
</feature>
<evidence type="ECO:0000256" key="1">
    <source>
        <dbReference type="ARBA" id="ARBA00004123"/>
    </source>
</evidence>
<keyword evidence="4 7" id="KW-0747">Spliceosome</keyword>
<name>A0A507C8I2_9FUNG</name>
<organism evidence="9 10">
    <name type="scientific">Synchytrium microbalum</name>
    <dbReference type="NCBI Taxonomy" id="1806994"/>
    <lineage>
        <taxon>Eukaryota</taxon>
        <taxon>Fungi</taxon>
        <taxon>Fungi incertae sedis</taxon>
        <taxon>Chytridiomycota</taxon>
        <taxon>Chytridiomycota incertae sedis</taxon>
        <taxon>Chytridiomycetes</taxon>
        <taxon>Synchytriales</taxon>
        <taxon>Synchytriaceae</taxon>
        <taxon>Synchytrium</taxon>
    </lineage>
</organism>
<evidence type="ECO:0000256" key="3">
    <source>
        <dbReference type="ARBA" id="ARBA00022664"/>
    </source>
</evidence>
<dbReference type="EMBL" id="QEAO01000007">
    <property type="protein sequence ID" value="TPX35638.1"/>
    <property type="molecule type" value="Genomic_DNA"/>
</dbReference>
<comment type="similarity">
    <text evidence="2 7">Belongs to the PRP38 family.</text>
</comment>
<dbReference type="STRING" id="1806994.A0A507C8I2"/>
<dbReference type="Proteomes" id="UP000319731">
    <property type="component" value="Unassembled WGS sequence"/>
</dbReference>
<comment type="caution">
    <text evidence="9">The sequence shown here is derived from an EMBL/GenBank/DDBJ whole genome shotgun (WGS) entry which is preliminary data.</text>
</comment>
<feature type="compositionally biased region" description="Basic and acidic residues" evidence="8">
    <location>
        <begin position="363"/>
        <end position="380"/>
    </location>
</feature>
<keyword evidence="6 7" id="KW-0539">Nucleus</keyword>
<sequence>MANRTITEARQIHGTNPQYLLEKIVRTRIYESIYWKESCFGLTAETLIDKAVQLNCIGGQFGNQKPTEFLCLTLKLLQLQPEKEIIVEYILNEDFKYLRALGAFYLRLTASALDVYRYLEPLLDDFRKIRAITTAGSYTLTYMDDFVDSLLKEERVCDTILPRLTKRHVLEDLKQLEPRVSALEDELDAMDADDDKPKEENDGNGDAERTRHSRNGDHDDDDVEDGEEKEIPSSSNGRHRDYKERESSSRDDKHSTRIERRHHDDEGERRRSVSPRHRSPAERRRESSDHRRDRDRRDYDKRDHDSSSSSRRDSYDSRRDRDRDHRDRDYNRRDRDYDSRRDRDYDRDRRDGDDGHRPSSSRDYNKRDDERSSREERGMDAEDSSLSRNPKKGWSKSKVDSLFKKKATSGITASSSQQPPAASNSKSSNSGGGGASKGGAGDDQLSIEETNKLRISLGLAPLKT</sequence>
<feature type="compositionally biased region" description="Low complexity" evidence="8">
    <location>
        <begin position="413"/>
        <end position="429"/>
    </location>
</feature>
<dbReference type="GO" id="GO:0046540">
    <property type="term" value="C:U4/U6 x U5 tri-snRNP complex"/>
    <property type="evidence" value="ECO:0007669"/>
    <property type="project" value="InterPro"/>
</dbReference>
<evidence type="ECO:0000256" key="4">
    <source>
        <dbReference type="ARBA" id="ARBA00022728"/>
    </source>
</evidence>
<dbReference type="Pfam" id="PF19252">
    <property type="entry name" value="HIND"/>
    <property type="match status" value="1"/>
</dbReference>
<keyword evidence="10" id="KW-1185">Reference proteome</keyword>
<reference evidence="9 10" key="1">
    <citation type="journal article" date="2019" name="Sci. Rep.">
        <title>Comparative genomics of chytrid fungi reveal insights into the obligate biotrophic and pathogenic lifestyle of Synchytrium endobioticum.</title>
        <authorList>
            <person name="van de Vossenberg B.T.L.H."/>
            <person name="Warris S."/>
            <person name="Nguyen H.D.T."/>
            <person name="van Gent-Pelzer M.P.E."/>
            <person name="Joly D.L."/>
            <person name="van de Geest H.C."/>
            <person name="Bonants P.J.M."/>
            <person name="Smith D.S."/>
            <person name="Levesque C.A."/>
            <person name="van der Lee T.A.J."/>
        </authorList>
    </citation>
    <scope>NUCLEOTIDE SEQUENCE [LARGE SCALE GENOMIC DNA]</scope>
    <source>
        <strain evidence="9 10">JEL517</strain>
    </source>
</reference>
<dbReference type="InterPro" id="IPR045347">
    <property type="entry name" value="HIND"/>
</dbReference>
<evidence type="ECO:0000313" key="9">
    <source>
        <dbReference type="EMBL" id="TPX35638.1"/>
    </source>
</evidence>
<feature type="compositionally biased region" description="Basic and acidic residues" evidence="8">
    <location>
        <begin position="238"/>
        <end position="271"/>
    </location>
</feature>
<evidence type="ECO:0000256" key="6">
    <source>
        <dbReference type="ARBA" id="ARBA00023242"/>
    </source>
</evidence>
<dbReference type="GO" id="GO:0000398">
    <property type="term" value="P:mRNA splicing, via spliceosome"/>
    <property type="evidence" value="ECO:0007669"/>
    <property type="project" value="UniProtKB-UniRule"/>
</dbReference>
<evidence type="ECO:0000256" key="7">
    <source>
        <dbReference type="RuleBase" id="RU367025"/>
    </source>
</evidence>
<evidence type="ECO:0000256" key="8">
    <source>
        <dbReference type="SAM" id="MobiDB-lite"/>
    </source>
</evidence>
<protein>
    <recommendedName>
        <fullName evidence="7">Pre-mRNA-splicing factor 38</fullName>
    </recommendedName>
</protein>
<dbReference type="Pfam" id="PF03371">
    <property type="entry name" value="PRP38"/>
    <property type="match status" value="1"/>
</dbReference>
<comment type="function">
    <text evidence="7">Required for pre-mRNA splicing.</text>
</comment>
<dbReference type="PANTHER" id="PTHR23142">
    <property type="entry name" value="PRE-MRNA-SPLICING FACTOR 38A-RELATED"/>
    <property type="match status" value="1"/>
</dbReference>
<feature type="compositionally biased region" description="Gly residues" evidence="8">
    <location>
        <begin position="430"/>
        <end position="441"/>
    </location>
</feature>
<keyword evidence="3 7" id="KW-0507">mRNA processing</keyword>
<dbReference type="GO" id="GO:0005681">
    <property type="term" value="C:spliceosomal complex"/>
    <property type="evidence" value="ECO:0007669"/>
    <property type="project" value="UniProtKB-KW"/>
</dbReference>
<dbReference type="RefSeq" id="XP_031026070.1">
    <property type="nucleotide sequence ID" value="XM_031167917.1"/>
</dbReference>
<dbReference type="GeneID" id="42003214"/>
<evidence type="ECO:0000256" key="5">
    <source>
        <dbReference type="ARBA" id="ARBA00023187"/>
    </source>
</evidence>
<feature type="compositionally biased region" description="Acidic residues" evidence="8">
    <location>
        <begin position="218"/>
        <end position="228"/>
    </location>
</feature>
<proteinExistence type="inferred from homology"/>
<dbReference type="AlphaFoldDB" id="A0A507C8I2"/>
<comment type="subcellular location">
    <subcellularLocation>
        <location evidence="1 7">Nucleus</location>
    </subcellularLocation>
</comment>
<feature type="compositionally biased region" description="Basic and acidic residues" evidence="8">
    <location>
        <begin position="279"/>
        <end position="357"/>
    </location>
</feature>
<evidence type="ECO:0000313" key="10">
    <source>
        <dbReference type="Proteomes" id="UP000319731"/>
    </source>
</evidence>
<dbReference type="InterPro" id="IPR005037">
    <property type="entry name" value="PRP38"/>
</dbReference>
<dbReference type="OrthoDB" id="190958at2759"/>
<feature type="compositionally biased region" description="Basic and acidic residues" evidence="8">
    <location>
        <begin position="195"/>
        <end position="217"/>
    </location>
</feature>
<gene>
    <name evidence="9" type="ORF">SmJEL517_g01989</name>
</gene>
<accession>A0A507C8I2</accession>
<evidence type="ECO:0000256" key="2">
    <source>
        <dbReference type="ARBA" id="ARBA00006164"/>
    </source>
</evidence>
<keyword evidence="5 7" id="KW-0508">mRNA splicing</keyword>